<dbReference type="Proteomes" id="UP001172684">
    <property type="component" value="Unassembled WGS sequence"/>
</dbReference>
<organism evidence="6 7">
    <name type="scientific">Coniosporium apollinis</name>
    <dbReference type="NCBI Taxonomy" id="61459"/>
    <lineage>
        <taxon>Eukaryota</taxon>
        <taxon>Fungi</taxon>
        <taxon>Dikarya</taxon>
        <taxon>Ascomycota</taxon>
        <taxon>Pezizomycotina</taxon>
        <taxon>Dothideomycetes</taxon>
        <taxon>Dothideomycetes incertae sedis</taxon>
        <taxon>Coniosporium</taxon>
    </lineage>
</organism>
<keyword evidence="7" id="KW-1185">Reference proteome</keyword>
<evidence type="ECO:0000256" key="3">
    <source>
        <dbReference type="ARBA" id="ARBA00022989"/>
    </source>
</evidence>
<feature type="domain" description="TMEM205-like" evidence="5">
    <location>
        <begin position="17"/>
        <end position="117"/>
    </location>
</feature>
<reference evidence="6" key="1">
    <citation type="submission" date="2022-10" db="EMBL/GenBank/DDBJ databases">
        <title>Culturing micro-colonial fungi from biological soil crusts in the Mojave desert and describing Neophaeococcomyces mojavensis, and introducing the new genera and species Taxawa tesnikishii.</title>
        <authorList>
            <person name="Kurbessoian T."/>
            <person name="Stajich J.E."/>
        </authorList>
    </citation>
    <scope>NUCLEOTIDE SEQUENCE</scope>
    <source>
        <strain evidence="6">TK_1</strain>
    </source>
</reference>
<dbReference type="EMBL" id="JAPDRL010000115">
    <property type="protein sequence ID" value="KAJ9656851.1"/>
    <property type="molecule type" value="Genomic_DNA"/>
</dbReference>
<evidence type="ECO:0000259" key="5">
    <source>
        <dbReference type="Pfam" id="PF13664"/>
    </source>
</evidence>
<dbReference type="InterPro" id="IPR025423">
    <property type="entry name" value="TMEM205-like"/>
</dbReference>
<evidence type="ECO:0000256" key="2">
    <source>
        <dbReference type="ARBA" id="ARBA00022692"/>
    </source>
</evidence>
<dbReference type="InterPro" id="IPR053009">
    <property type="entry name" value="Xanthocillin_Biosynth-Assoc"/>
</dbReference>
<keyword evidence="3" id="KW-1133">Transmembrane helix</keyword>
<dbReference type="PANTHER" id="PTHR23241:SF102">
    <property type="entry name" value="LD23009P"/>
    <property type="match status" value="1"/>
</dbReference>
<proteinExistence type="predicted"/>
<dbReference type="Pfam" id="PF13664">
    <property type="entry name" value="DUF4149"/>
    <property type="match status" value="1"/>
</dbReference>
<name>A0ABQ9NLG6_9PEZI</name>
<evidence type="ECO:0000313" key="7">
    <source>
        <dbReference type="Proteomes" id="UP001172684"/>
    </source>
</evidence>
<protein>
    <recommendedName>
        <fullName evidence="5">TMEM205-like domain-containing protein</fullName>
    </recommendedName>
</protein>
<dbReference type="PANTHER" id="PTHR23241">
    <property type="entry name" value="LATE EMBRYOGENESIS ABUNDANT PLANTS LEA-RELATED"/>
    <property type="match status" value="1"/>
</dbReference>
<comment type="caution">
    <text evidence="6">The sequence shown here is derived from an EMBL/GenBank/DDBJ whole genome shotgun (WGS) entry which is preliminary data.</text>
</comment>
<evidence type="ECO:0000313" key="6">
    <source>
        <dbReference type="EMBL" id="KAJ9656851.1"/>
    </source>
</evidence>
<comment type="subcellular location">
    <subcellularLocation>
        <location evidence="1">Membrane</location>
    </subcellularLocation>
</comment>
<keyword evidence="2" id="KW-0812">Transmembrane</keyword>
<gene>
    <name evidence="6" type="ORF">H2201_008413</name>
</gene>
<evidence type="ECO:0000256" key="1">
    <source>
        <dbReference type="ARBA" id="ARBA00004370"/>
    </source>
</evidence>
<keyword evidence="4" id="KW-0472">Membrane</keyword>
<sequence>MVGFPDAIRSIIPYHLLAYGTLLGTQLYQSFINTGICYRALPLPQFTTLQKHIFPAYFRASVGLAILTALTHPPTSLLSLSHHPYDFTPLAVALATNVLNWLVYGPGTTQAMVERTHQGLV</sequence>
<evidence type="ECO:0000256" key="4">
    <source>
        <dbReference type="ARBA" id="ARBA00023136"/>
    </source>
</evidence>
<accession>A0ABQ9NLG6</accession>